<keyword evidence="2" id="KW-0812">Transmembrane</keyword>
<keyword evidence="2" id="KW-0472">Membrane</keyword>
<dbReference type="PANTHER" id="PTHR31549">
    <property type="entry name" value="PROTEIN, PUTATIVE (DUF247)-RELATED-RELATED"/>
    <property type="match status" value="1"/>
</dbReference>
<accession>A0AAV8STC8</accession>
<reference evidence="3 4" key="1">
    <citation type="submission" date="2021-09" db="EMBL/GenBank/DDBJ databases">
        <title>Genomic insights and catalytic innovation underlie evolution of tropane alkaloids biosynthesis.</title>
        <authorList>
            <person name="Wang Y.-J."/>
            <person name="Tian T."/>
            <person name="Huang J.-P."/>
            <person name="Huang S.-X."/>
        </authorList>
    </citation>
    <scope>NUCLEOTIDE SEQUENCE [LARGE SCALE GENOMIC DNA]</scope>
    <source>
        <strain evidence="3">KIB-2018</strain>
        <tissue evidence="3">Leaf</tissue>
    </source>
</reference>
<evidence type="ECO:0000313" key="4">
    <source>
        <dbReference type="Proteomes" id="UP001159364"/>
    </source>
</evidence>
<feature type="region of interest" description="Disordered" evidence="1">
    <location>
        <begin position="264"/>
        <end position="287"/>
    </location>
</feature>
<feature type="compositionally biased region" description="Acidic residues" evidence="1">
    <location>
        <begin position="266"/>
        <end position="275"/>
    </location>
</feature>
<dbReference type="AlphaFoldDB" id="A0AAV8STC8"/>
<dbReference type="Pfam" id="PF03140">
    <property type="entry name" value="DUF247"/>
    <property type="match status" value="1"/>
</dbReference>
<sequence length="569" mass="65297">MLVLNMSLQYTMSSNSLPSFDEHRWLISIQQNMEEELENDHDFPVSIFNVPKTLMVCDPDSYIPQLVAIGPYHYWRPELYEMERYKIAAAKRTQKQLQTLKFQQVVDHLINFELKIRASYHKFLNFNKETLGWMMAIDACFMLEFLQIYAIKEGVVTVTRVLSGMSHLVDYAGRKSGHNSILKDMVMLENQIPLFVLRKMLEVQFSSLEIADERLRLMVVGFCQELSPFKMIQDLPKIHVSQCAHLLDYLYDTIVPKLESSTDITGEVEDPQGDETDQKKESSSGNSSHVKELFSEIWSILSKLNKGPIRLLKAVLFSRPVIVLLKLPWTILSNLPGFSILKQPVQYIFFSQDKEEVKPENKSSNKEISKPPLVEEITIPSVTQLSKSGVIFSPTTSNILSITFDPKTRTFYLPTVSLDVNTEVVLRNLVAYEASNASGPLVFTRYTELMNGIIDTVEDVKLLREKGIIMNHMKSDEEVTNLWNGMSKSIRLTRVPFLDKVIEDVNKHYNGRWKVKIGRFLKVYVFGSWQFLTLIAAICFLLLMGLQAFCSVYTCARIFKIDDTNSTTT</sequence>
<evidence type="ECO:0000256" key="1">
    <source>
        <dbReference type="SAM" id="MobiDB-lite"/>
    </source>
</evidence>
<keyword evidence="2" id="KW-1133">Transmembrane helix</keyword>
<gene>
    <name evidence="3" type="ORF">K2173_019286</name>
</gene>
<protein>
    <submittedName>
        <fullName evidence="3">Uncharacterized protein</fullName>
    </submittedName>
</protein>
<proteinExistence type="predicted"/>
<keyword evidence="4" id="KW-1185">Reference proteome</keyword>
<dbReference type="InterPro" id="IPR004158">
    <property type="entry name" value="DUF247_pln"/>
</dbReference>
<evidence type="ECO:0000256" key="2">
    <source>
        <dbReference type="SAM" id="Phobius"/>
    </source>
</evidence>
<name>A0AAV8STC8_9ROSI</name>
<dbReference type="Proteomes" id="UP001159364">
    <property type="component" value="Linkage Group LG09"/>
</dbReference>
<feature type="transmembrane region" description="Helical" evidence="2">
    <location>
        <begin position="523"/>
        <end position="546"/>
    </location>
</feature>
<dbReference type="EMBL" id="JAIWQS010000009">
    <property type="protein sequence ID" value="KAJ8755488.1"/>
    <property type="molecule type" value="Genomic_DNA"/>
</dbReference>
<organism evidence="3 4">
    <name type="scientific">Erythroxylum novogranatense</name>
    <dbReference type="NCBI Taxonomy" id="1862640"/>
    <lineage>
        <taxon>Eukaryota</taxon>
        <taxon>Viridiplantae</taxon>
        <taxon>Streptophyta</taxon>
        <taxon>Embryophyta</taxon>
        <taxon>Tracheophyta</taxon>
        <taxon>Spermatophyta</taxon>
        <taxon>Magnoliopsida</taxon>
        <taxon>eudicotyledons</taxon>
        <taxon>Gunneridae</taxon>
        <taxon>Pentapetalae</taxon>
        <taxon>rosids</taxon>
        <taxon>fabids</taxon>
        <taxon>Malpighiales</taxon>
        <taxon>Erythroxylaceae</taxon>
        <taxon>Erythroxylum</taxon>
    </lineage>
</organism>
<comment type="caution">
    <text evidence="3">The sequence shown here is derived from an EMBL/GenBank/DDBJ whole genome shotgun (WGS) entry which is preliminary data.</text>
</comment>
<dbReference type="PANTHER" id="PTHR31549:SF277">
    <property type="entry name" value="OS08G0167400 PROTEIN"/>
    <property type="match status" value="1"/>
</dbReference>
<evidence type="ECO:0000313" key="3">
    <source>
        <dbReference type="EMBL" id="KAJ8755488.1"/>
    </source>
</evidence>